<reference evidence="2 3" key="1">
    <citation type="submission" date="2024-04" db="EMBL/GenBank/DDBJ databases">
        <authorList>
            <person name="Fracassetti M."/>
        </authorList>
    </citation>
    <scope>NUCLEOTIDE SEQUENCE [LARGE SCALE GENOMIC DNA]</scope>
</reference>
<dbReference type="CDD" id="cd09272">
    <property type="entry name" value="RNase_HI_RT_Ty1"/>
    <property type="match status" value="1"/>
</dbReference>
<dbReference type="InterPro" id="IPR013103">
    <property type="entry name" value="RVT_2"/>
</dbReference>
<dbReference type="Proteomes" id="UP001497516">
    <property type="component" value="Chromosome 7"/>
</dbReference>
<dbReference type="PANTHER" id="PTHR11439:SF517">
    <property type="entry name" value="CYSTEINE-RICH RLK (RECEPTOR-LIKE PROTEIN KINASE) 8"/>
    <property type="match status" value="1"/>
</dbReference>
<sequence>MFQLDVKSAFLHGNLEEEVYVEQPQGFVVAGEENKVYRLKKALYGLKQAPRAWYNRIEQYFAATGFEKCPYEPTLFVKKVGESTLLVSLYVDDVMYAGNDAGLIQEFKRSMEAQFEMSDLGMMKYFLGVEVYQSTSGIFISQPKYAKEVLQRFNLLECNYAKNPMVSRTKFTKAGDGNLVNATEYKQLIGSLLYITATRPDIMYFVCSLSRYMEAPTRLQMMAAKRVLRYLKGTINHGIWYKREGGEDCLQGYTDSAYAGDVDDRKSTSGYVFFLAGGAISWGSKKQPVVTLSTTEAEFVAASHCAT</sequence>
<accession>A0AAV2FYG2</accession>
<keyword evidence="3" id="KW-1185">Reference proteome</keyword>
<evidence type="ECO:0000313" key="2">
    <source>
        <dbReference type="EMBL" id="CAL1403002.1"/>
    </source>
</evidence>
<evidence type="ECO:0000259" key="1">
    <source>
        <dbReference type="Pfam" id="PF07727"/>
    </source>
</evidence>
<organism evidence="2 3">
    <name type="scientific">Linum trigynum</name>
    <dbReference type="NCBI Taxonomy" id="586398"/>
    <lineage>
        <taxon>Eukaryota</taxon>
        <taxon>Viridiplantae</taxon>
        <taxon>Streptophyta</taxon>
        <taxon>Embryophyta</taxon>
        <taxon>Tracheophyta</taxon>
        <taxon>Spermatophyta</taxon>
        <taxon>Magnoliopsida</taxon>
        <taxon>eudicotyledons</taxon>
        <taxon>Gunneridae</taxon>
        <taxon>Pentapetalae</taxon>
        <taxon>rosids</taxon>
        <taxon>fabids</taxon>
        <taxon>Malpighiales</taxon>
        <taxon>Linaceae</taxon>
        <taxon>Linum</taxon>
    </lineage>
</organism>
<evidence type="ECO:0000313" key="3">
    <source>
        <dbReference type="Proteomes" id="UP001497516"/>
    </source>
</evidence>
<feature type="domain" description="Reverse transcriptase Ty1/copia-type" evidence="1">
    <location>
        <begin position="2"/>
        <end position="166"/>
    </location>
</feature>
<name>A0AAV2FYG2_9ROSI</name>
<proteinExistence type="predicted"/>
<dbReference type="SUPFAM" id="SSF56672">
    <property type="entry name" value="DNA/RNA polymerases"/>
    <property type="match status" value="1"/>
</dbReference>
<dbReference type="EMBL" id="OZ034820">
    <property type="protein sequence ID" value="CAL1403002.1"/>
    <property type="molecule type" value="Genomic_DNA"/>
</dbReference>
<dbReference type="AlphaFoldDB" id="A0AAV2FYG2"/>
<dbReference type="Pfam" id="PF07727">
    <property type="entry name" value="RVT_2"/>
    <property type="match status" value="1"/>
</dbReference>
<protein>
    <recommendedName>
        <fullName evidence="1">Reverse transcriptase Ty1/copia-type domain-containing protein</fullName>
    </recommendedName>
</protein>
<gene>
    <name evidence="2" type="ORF">LTRI10_LOCUS42968</name>
</gene>
<dbReference type="InterPro" id="IPR043502">
    <property type="entry name" value="DNA/RNA_pol_sf"/>
</dbReference>
<dbReference type="PANTHER" id="PTHR11439">
    <property type="entry name" value="GAG-POL-RELATED RETROTRANSPOSON"/>
    <property type="match status" value="1"/>
</dbReference>